<proteinExistence type="predicted"/>
<comment type="caution">
    <text evidence="1">The sequence shown here is derived from an EMBL/GenBank/DDBJ whole genome shotgun (WGS) entry which is preliminary data.</text>
</comment>
<name>A0A818ARY2_9BILA</name>
<gene>
    <name evidence="1" type="ORF">FME351_LOCUS9851</name>
</gene>
<protein>
    <submittedName>
        <fullName evidence="1">Uncharacterized protein</fullName>
    </submittedName>
</protein>
<dbReference type="EMBL" id="CAJNYU010001084">
    <property type="protein sequence ID" value="CAF3409563.1"/>
    <property type="molecule type" value="Genomic_DNA"/>
</dbReference>
<reference evidence="1" key="1">
    <citation type="submission" date="2021-02" db="EMBL/GenBank/DDBJ databases">
        <authorList>
            <person name="Nowell W R."/>
        </authorList>
    </citation>
    <scope>NUCLEOTIDE SEQUENCE</scope>
</reference>
<dbReference type="Proteomes" id="UP000663869">
    <property type="component" value="Unassembled WGS sequence"/>
</dbReference>
<accession>A0A818ARY2</accession>
<evidence type="ECO:0000313" key="2">
    <source>
        <dbReference type="Proteomes" id="UP000663869"/>
    </source>
</evidence>
<dbReference type="AlphaFoldDB" id="A0A818ARY2"/>
<evidence type="ECO:0000313" key="1">
    <source>
        <dbReference type="EMBL" id="CAF3409563.1"/>
    </source>
</evidence>
<organism evidence="1 2">
    <name type="scientific">Rotaria socialis</name>
    <dbReference type="NCBI Taxonomy" id="392032"/>
    <lineage>
        <taxon>Eukaryota</taxon>
        <taxon>Metazoa</taxon>
        <taxon>Spiralia</taxon>
        <taxon>Gnathifera</taxon>
        <taxon>Rotifera</taxon>
        <taxon>Eurotatoria</taxon>
        <taxon>Bdelloidea</taxon>
        <taxon>Philodinida</taxon>
        <taxon>Philodinidae</taxon>
        <taxon>Rotaria</taxon>
    </lineage>
</organism>
<sequence length="261" mass="29793">MMACSNGIILALLQILNNTDENSNKLEENVLIDIFFLLENLSRFSISPQEIRYTCQLFHRNSLFKKQLLEFLIKSAKHDDPDVQCTSSYFDLQQGNSGIILPTIRRWSSLSTAHHFSFHCSSLFVSISDHRELVYIELNDCNDLIDGCWHSLTIVHKAQRPSLFGSAFQTAQLCHLTIYIDGLIRKEIKDFKYISFPNDSINLASIGSPSQRPKSSVLKMKTKSLSTTIAKSIQPLKRLLSSKTKNSVFNYPLNLSYFSQF</sequence>